<feature type="non-terminal residue" evidence="1">
    <location>
        <position position="1"/>
    </location>
</feature>
<reference evidence="1" key="1">
    <citation type="submission" date="2008-07" db="EMBL/GenBank/DDBJ databases">
        <title>Characterization of the lipid accumulation in a new microalgal species, Pseudochoricystis ellipsoidea (Trebouxiophyceae).</title>
        <authorList>
            <person name="Satoh A."/>
            <person name="Kato M."/>
            <person name="Yamato K.T."/>
            <person name="Ikegami Y."/>
            <person name="Sekiguchi H."/>
            <person name="Kurano N."/>
            <person name="Miyachi S."/>
        </authorList>
    </citation>
    <scope>NUCLEOTIDE SEQUENCE</scope>
    <source>
        <strain evidence="1">MBIC11204</strain>
    </source>
</reference>
<proteinExistence type="evidence at transcript level"/>
<reference evidence="1" key="2">
    <citation type="submission" date="2008-07" db="EMBL/GenBank/DDBJ databases">
        <title>Nitrogen-starvation-inducible cDNA clones isolated by using cDNA subtraction in a novel microalga accumulating lipids and hydrocarbons.</title>
        <authorList>
            <person name="Satoh A."/>
        </authorList>
    </citation>
    <scope>NUCLEOTIDE SEQUENCE</scope>
    <source>
        <strain evidence="1">MBIC11204</strain>
    </source>
</reference>
<protein>
    <submittedName>
        <fullName evidence="1">Uncharacterized protein</fullName>
    </submittedName>
</protein>
<sequence>NYRLITSAARSSGMPSPTTMHGDTQFSPSMRSSVAAQNFEVALGVIWALFVLQACQKFSRAAGISQNARLLHQE</sequence>
<name>B3Y5N4_9CHLO</name>
<evidence type="ECO:0000313" key="1">
    <source>
        <dbReference type="EMBL" id="BAG55391.1"/>
    </source>
</evidence>
<dbReference type="AlphaFoldDB" id="B3Y5N4"/>
<feature type="non-terminal residue" evidence="1">
    <location>
        <position position="74"/>
    </location>
</feature>
<organism evidence="1">
    <name type="scientific">Pseudochoricystis ellipsoidea</name>
    <name type="common">nom. nud.</name>
    <dbReference type="NCBI Taxonomy" id="546385"/>
    <lineage>
        <taxon>Eukaryota</taxon>
        <taxon>Viridiplantae</taxon>
        <taxon>Chlorophyta</taxon>
        <taxon>core chlorophytes</taxon>
        <taxon>Trebouxiophyceae</taxon>
    </lineage>
</organism>
<accession>B3Y5N4</accession>
<dbReference type="EMBL" id="AB444265">
    <property type="protein sequence ID" value="BAG55391.1"/>
    <property type="molecule type" value="mRNA"/>
</dbReference>